<keyword evidence="3 5" id="KW-1133">Transmembrane helix</keyword>
<protein>
    <submittedName>
        <fullName evidence="7">Aromatic acid exporter family member 1</fullName>
    </submittedName>
</protein>
<feature type="transmembrane region" description="Helical" evidence="5">
    <location>
        <begin position="107"/>
        <end position="126"/>
    </location>
</feature>
<dbReference type="RefSeq" id="WP_092652114.1">
    <property type="nucleotide sequence ID" value="NZ_FOHA01000008.1"/>
</dbReference>
<evidence type="ECO:0000313" key="7">
    <source>
        <dbReference type="EMBL" id="SER87180.1"/>
    </source>
</evidence>
<dbReference type="EMBL" id="FOHA01000008">
    <property type="protein sequence ID" value="SER87180.1"/>
    <property type="molecule type" value="Genomic_DNA"/>
</dbReference>
<evidence type="ECO:0000256" key="3">
    <source>
        <dbReference type="ARBA" id="ARBA00022989"/>
    </source>
</evidence>
<feature type="domain" description="Integral membrane bound transporter" evidence="6">
    <location>
        <begin position="22"/>
        <end position="151"/>
    </location>
</feature>
<dbReference type="InterPro" id="IPR049453">
    <property type="entry name" value="Memb_transporter_dom"/>
</dbReference>
<dbReference type="Pfam" id="PF13515">
    <property type="entry name" value="FUSC_2"/>
    <property type="match status" value="1"/>
</dbReference>
<evidence type="ECO:0000313" key="8">
    <source>
        <dbReference type="Proteomes" id="UP000198948"/>
    </source>
</evidence>
<keyword evidence="8" id="KW-1185">Reference proteome</keyword>
<comment type="subcellular location">
    <subcellularLocation>
        <location evidence="1">Membrane</location>
        <topology evidence="1">Multi-pass membrane protein</topology>
    </subcellularLocation>
</comment>
<evidence type="ECO:0000256" key="5">
    <source>
        <dbReference type="SAM" id="Phobius"/>
    </source>
</evidence>
<sequence length="174" mass="18818">MQFGQFRIGMRTFKTGVAVASCILIFALLGRGTPMIACLSAVFALRTDLEKTVQFGKNRTLGNTIGGIVALLYTLISRNLGDSLLLQVVGVPIAIILLIVICDGLNYNDGIIGAVSCCLIIIFTISSDQSIIYVVERVVDTFIGSFIAICVNYLIPTPEADKVVEIKKAEEKKK</sequence>
<dbReference type="STRING" id="142588.SAMN04488559_108101"/>
<evidence type="ECO:0000256" key="1">
    <source>
        <dbReference type="ARBA" id="ARBA00004141"/>
    </source>
</evidence>
<evidence type="ECO:0000256" key="4">
    <source>
        <dbReference type="ARBA" id="ARBA00023136"/>
    </source>
</evidence>
<organism evidence="7 8">
    <name type="scientific">Isobaculum melis</name>
    <dbReference type="NCBI Taxonomy" id="142588"/>
    <lineage>
        <taxon>Bacteria</taxon>
        <taxon>Bacillati</taxon>
        <taxon>Bacillota</taxon>
        <taxon>Bacilli</taxon>
        <taxon>Lactobacillales</taxon>
        <taxon>Carnobacteriaceae</taxon>
        <taxon>Isobaculum</taxon>
    </lineage>
</organism>
<gene>
    <name evidence="7" type="ORF">SAMN04488559_108101</name>
</gene>
<dbReference type="OrthoDB" id="1653617at2"/>
<evidence type="ECO:0000259" key="6">
    <source>
        <dbReference type="Pfam" id="PF13515"/>
    </source>
</evidence>
<feature type="transmembrane region" description="Helical" evidence="5">
    <location>
        <begin position="83"/>
        <end position="101"/>
    </location>
</feature>
<keyword evidence="2 5" id="KW-0812">Transmembrane</keyword>
<keyword evidence="4 5" id="KW-0472">Membrane</keyword>
<feature type="transmembrane region" description="Helical" evidence="5">
    <location>
        <begin position="60"/>
        <end position="76"/>
    </location>
</feature>
<evidence type="ECO:0000256" key="2">
    <source>
        <dbReference type="ARBA" id="ARBA00022692"/>
    </source>
</evidence>
<dbReference type="Proteomes" id="UP000198948">
    <property type="component" value="Unassembled WGS sequence"/>
</dbReference>
<dbReference type="GO" id="GO:0016020">
    <property type="term" value="C:membrane"/>
    <property type="evidence" value="ECO:0007669"/>
    <property type="project" value="UniProtKB-SubCell"/>
</dbReference>
<dbReference type="AlphaFoldDB" id="A0A1H9SQ92"/>
<reference evidence="7 8" key="1">
    <citation type="submission" date="2016-10" db="EMBL/GenBank/DDBJ databases">
        <authorList>
            <person name="de Groot N.N."/>
        </authorList>
    </citation>
    <scope>NUCLEOTIDE SEQUENCE [LARGE SCALE GENOMIC DNA]</scope>
    <source>
        <strain evidence="7 8">DSM 13760</strain>
    </source>
</reference>
<accession>A0A1H9SQ92</accession>
<proteinExistence type="predicted"/>
<name>A0A1H9SQ92_9LACT</name>